<protein>
    <recommendedName>
        <fullName evidence="4">Serine/threonine protein kinase</fullName>
    </recommendedName>
</protein>
<keyword evidence="3" id="KW-1185">Reference proteome</keyword>
<organism evidence="2 3">
    <name type="scientific">Kibdelosporangium philippinense</name>
    <dbReference type="NCBI Taxonomy" id="211113"/>
    <lineage>
        <taxon>Bacteria</taxon>
        <taxon>Bacillati</taxon>
        <taxon>Actinomycetota</taxon>
        <taxon>Actinomycetes</taxon>
        <taxon>Pseudonocardiales</taxon>
        <taxon>Pseudonocardiaceae</taxon>
        <taxon>Kibdelosporangium</taxon>
    </lineage>
</organism>
<dbReference type="RefSeq" id="WP_233726751.1">
    <property type="nucleotide sequence ID" value="NZ_JAJVCN010000002.1"/>
</dbReference>
<keyword evidence="1" id="KW-1133">Transmembrane helix</keyword>
<evidence type="ECO:0000256" key="1">
    <source>
        <dbReference type="SAM" id="Phobius"/>
    </source>
</evidence>
<gene>
    <name evidence="2" type="ORF">LWC34_20335</name>
</gene>
<dbReference type="Proteomes" id="UP001521150">
    <property type="component" value="Unassembled WGS sequence"/>
</dbReference>
<name>A0ABS8ZEN5_9PSEU</name>
<sequence length="262" mass="28173">MDELEHRLRSALTEMAEEVPPSHGAWEDQQRRLALKSRRDRRRPAVMAAVAAAVVALIVTPIMIFQGNHSPVGPAGSIPEASGQPEVTAPPSSAWKPGVPQYIALEGEILATDPVSTGSVNLSNGRDFVSTYVYALQMPKGYSQLCQAQVLEGEPINGPQQAKYGAPQCQILAPPVNEKVVSWGSRDVTTPGNRPNGSVYAYVMSPPTDRVMVRLPDNSYAVSASKAVGKQFTLFVVYLNGPIKPIAWSALDANNKQLQNGS</sequence>
<feature type="transmembrane region" description="Helical" evidence="1">
    <location>
        <begin position="45"/>
        <end position="65"/>
    </location>
</feature>
<keyword evidence="1" id="KW-0472">Membrane</keyword>
<comment type="caution">
    <text evidence="2">The sequence shown here is derived from an EMBL/GenBank/DDBJ whole genome shotgun (WGS) entry which is preliminary data.</text>
</comment>
<reference evidence="2 3" key="1">
    <citation type="submission" date="2021-12" db="EMBL/GenBank/DDBJ databases">
        <title>Genome sequence of Kibdelosporangium philippinense ATCC 49844.</title>
        <authorList>
            <person name="Fedorov E.A."/>
            <person name="Omeragic M."/>
            <person name="Shalygina K.F."/>
            <person name="Maclea K.S."/>
        </authorList>
    </citation>
    <scope>NUCLEOTIDE SEQUENCE [LARGE SCALE GENOMIC DNA]</scope>
    <source>
        <strain evidence="2 3">ATCC 49844</strain>
    </source>
</reference>
<keyword evidence="1" id="KW-0812">Transmembrane</keyword>
<evidence type="ECO:0000313" key="2">
    <source>
        <dbReference type="EMBL" id="MCE7005156.1"/>
    </source>
</evidence>
<evidence type="ECO:0008006" key="4">
    <source>
        <dbReference type="Google" id="ProtNLM"/>
    </source>
</evidence>
<evidence type="ECO:0000313" key="3">
    <source>
        <dbReference type="Proteomes" id="UP001521150"/>
    </source>
</evidence>
<accession>A0ABS8ZEN5</accession>
<proteinExistence type="predicted"/>
<dbReference type="EMBL" id="JAJVCN010000002">
    <property type="protein sequence ID" value="MCE7005156.1"/>
    <property type="molecule type" value="Genomic_DNA"/>
</dbReference>